<keyword evidence="2" id="KW-1185">Reference proteome</keyword>
<accession>A0AA97I1R7</accession>
<protein>
    <recommendedName>
        <fullName evidence="3">Cupin domain-containing protein</fullName>
    </recommendedName>
</protein>
<evidence type="ECO:0000313" key="1">
    <source>
        <dbReference type="EMBL" id="WOE76352.1"/>
    </source>
</evidence>
<sequence>MNVNPEYATLSDMIGWAGMIMLNEPDFVIGDDYLRRWFVVPRNRFCNVYLHEIRKSDDERAMHDHPWPNASYIIAGRLIEHTPQGQFLRVAGDYVERPAEALHRLELVNGEPCISLFTTGQKVREWGFACHDGWVPWQMFCDPGNKDSVGRGCGEQENTA</sequence>
<dbReference type="RefSeq" id="WP_317084008.1">
    <property type="nucleotide sequence ID" value="NZ_CP136594.1"/>
</dbReference>
<organism evidence="1 2">
    <name type="scientific">Alterisphingorhabdus coralli</name>
    <dbReference type="NCBI Taxonomy" id="3071408"/>
    <lineage>
        <taxon>Bacteria</taxon>
        <taxon>Pseudomonadati</taxon>
        <taxon>Pseudomonadota</taxon>
        <taxon>Alphaproteobacteria</taxon>
        <taxon>Sphingomonadales</taxon>
        <taxon>Sphingomonadaceae</taxon>
        <taxon>Alterisphingorhabdus (ex Yan et al. 2024)</taxon>
    </lineage>
</organism>
<name>A0AA97I1R7_9SPHN</name>
<dbReference type="InterPro" id="IPR014710">
    <property type="entry name" value="RmlC-like_jellyroll"/>
</dbReference>
<dbReference type="EMBL" id="CP136594">
    <property type="protein sequence ID" value="WOE76352.1"/>
    <property type="molecule type" value="Genomic_DNA"/>
</dbReference>
<dbReference type="Proteomes" id="UP001302429">
    <property type="component" value="Chromosome"/>
</dbReference>
<proteinExistence type="predicted"/>
<evidence type="ECO:0000313" key="2">
    <source>
        <dbReference type="Proteomes" id="UP001302429"/>
    </source>
</evidence>
<dbReference type="AlphaFoldDB" id="A0AA97I1R7"/>
<dbReference type="Gene3D" id="2.60.120.10">
    <property type="entry name" value="Jelly Rolls"/>
    <property type="match status" value="1"/>
</dbReference>
<gene>
    <name evidence="1" type="ORF">RB602_06465</name>
</gene>
<evidence type="ECO:0008006" key="3">
    <source>
        <dbReference type="Google" id="ProtNLM"/>
    </source>
</evidence>
<dbReference type="SUPFAM" id="SSF51182">
    <property type="entry name" value="RmlC-like cupins"/>
    <property type="match status" value="1"/>
</dbReference>
<reference evidence="1 2" key="1">
    <citation type="submission" date="2023-10" db="EMBL/GenBank/DDBJ databases">
        <title>Complete genome sequence of a Sphingomonadaceae bacterium.</title>
        <authorList>
            <person name="Yan C."/>
        </authorList>
    </citation>
    <scope>NUCLEOTIDE SEQUENCE [LARGE SCALE GENOMIC DNA]</scope>
    <source>
        <strain evidence="1 2">SCSIO 66989</strain>
    </source>
</reference>
<dbReference type="InterPro" id="IPR011051">
    <property type="entry name" value="RmlC_Cupin_sf"/>
</dbReference>
<dbReference type="KEGG" id="acoa:RB602_06465"/>